<dbReference type="SMART" id="SM00355">
    <property type="entry name" value="ZnF_C2H2"/>
    <property type="match status" value="1"/>
</dbReference>
<dbReference type="InterPro" id="IPR013087">
    <property type="entry name" value="Znf_C2H2_type"/>
</dbReference>
<name>A0A7L3SCP5_CEPGR</name>
<dbReference type="PROSITE" id="PS50157">
    <property type="entry name" value="ZINC_FINGER_C2H2_2"/>
    <property type="match status" value="2"/>
</dbReference>
<accession>A0A7L3SCP5</accession>
<keyword evidence="2" id="KW-0479">Metal-binding</keyword>
<dbReference type="GO" id="GO:0008270">
    <property type="term" value="F:zinc ion binding"/>
    <property type="evidence" value="ECO:0007669"/>
    <property type="project" value="UniProtKB-KW"/>
</dbReference>
<dbReference type="Proteomes" id="UP000578766">
    <property type="component" value="Unassembled WGS sequence"/>
</dbReference>
<dbReference type="SUPFAM" id="SSF57667">
    <property type="entry name" value="beta-beta-alpha zinc fingers"/>
    <property type="match status" value="1"/>
</dbReference>
<dbReference type="PROSITE" id="PS00028">
    <property type="entry name" value="ZINC_FINGER_C2H2_1"/>
    <property type="match status" value="1"/>
</dbReference>
<evidence type="ECO:0000256" key="3">
    <source>
        <dbReference type="ARBA" id="ARBA00022737"/>
    </source>
</evidence>
<dbReference type="GO" id="GO:0000981">
    <property type="term" value="F:DNA-binding transcription factor activity, RNA polymerase II-specific"/>
    <property type="evidence" value="ECO:0007669"/>
    <property type="project" value="TreeGrafter"/>
</dbReference>
<keyword evidence="5" id="KW-0862">Zinc</keyword>
<dbReference type="Gene3D" id="3.30.160.60">
    <property type="entry name" value="Classic Zinc Finger"/>
    <property type="match status" value="3"/>
</dbReference>
<evidence type="ECO:0000313" key="10">
    <source>
        <dbReference type="Proteomes" id="UP000578766"/>
    </source>
</evidence>
<evidence type="ECO:0000256" key="7">
    <source>
        <dbReference type="PROSITE-ProRule" id="PRU00042"/>
    </source>
</evidence>
<evidence type="ECO:0000313" key="9">
    <source>
        <dbReference type="EMBL" id="NXV25315.1"/>
    </source>
</evidence>
<evidence type="ECO:0000256" key="4">
    <source>
        <dbReference type="ARBA" id="ARBA00022771"/>
    </source>
</evidence>
<dbReference type="PANTHER" id="PTHR23226:SF416">
    <property type="entry name" value="FI01424P"/>
    <property type="match status" value="1"/>
</dbReference>
<reference evidence="9 10" key="1">
    <citation type="submission" date="2019-09" db="EMBL/GenBank/DDBJ databases">
        <title>Bird 10,000 Genomes (B10K) Project - Family phase.</title>
        <authorList>
            <person name="Zhang G."/>
        </authorList>
    </citation>
    <scope>NUCLEOTIDE SEQUENCE [LARGE SCALE GENOMIC DNA]</scope>
    <source>
        <strain evidence="9">OUT-0020</strain>
        <tissue evidence="9">Liver</tissue>
    </source>
</reference>
<evidence type="ECO:0000256" key="6">
    <source>
        <dbReference type="ARBA" id="ARBA00023242"/>
    </source>
</evidence>
<dbReference type="EMBL" id="VZUD01051316">
    <property type="protein sequence ID" value="NXV25315.1"/>
    <property type="molecule type" value="Genomic_DNA"/>
</dbReference>
<dbReference type="AlphaFoldDB" id="A0A7L3SCP5"/>
<keyword evidence="6" id="KW-0539">Nucleus</keyword>
<feature type="non-terminal residue" evidence="9">
    <location>
        <position position="56"/>
    </location>
</feature>
<evidence type="ECO:0000256" key="2">
    <source>
        <dbReference type="ARBA" id="ARBA00022723"/>
    </source>
</evidence>
<dbReference type="GO" id="GO:0005634">
    <property type="term" value="C:nucleus"/>
    <property type="evidence" value="ECO:0007669"/>
    <property type="project" value="UniProtKB-SubCell"/>
</dbReference>
<proteinExistence type="predicted"/>
<keyword evidence="4 7" id="KW-0863">Zinc-finger</keyword>
<feature type="non-terminal residue" evidence="9">
    <location>
        <position position="1"/>
    </location>
</feature>
<feature type="domain" description="C2H2-type" evidence="8">
    <location>
        <begin position="21"/>
        <end position="48"/>
    </location>
</feature>
<keyword evidence="3" id="KW-0677">Repeat</keyword>
<dbReference type="GO" id="GO:0000978">
    <property type="term" value="F:RNA polymerase II cis-regulatory region sequence-specific DNA binding"/>
    <property type="evidence" value="ECO:0007669"/>
    <property type="project" value="TreeGrafter"/>
</dbReference>
<gene>
    <name evidence="9" type="primary">Znf354c</name>
    <name evidence="9" type="ORF">CEPGRY_R07423</name>
</gene>
<dbReference type="InterPro" id="IPR036236">
    <property type="entry name" value="Znf_C2H2_sf"/>
</dbReference>
<sequence>SFRHRSTLTIHHRVHSGEKPYKCPECHKSFTNSSGVVRHWRTHTGEKPYKCSECHK</sequence>
<dbReference type="Pfam" id="PF00096">
    <property type="entry name" value="zf-C2H2"/>
    <property type="match status" value="1"/>
</dbReference>
<feature type="domain" description="C2H2-type" evidence="8">
    <location>
        <begin position="1"/>
        <end position="20"/>
    </location>
</feature>
<organism evidence="9 10">
    <name type="scientific">Cepphus grylle</name>
    <name type="common">Black guillemot</name>
    <name type="synonym">Alca grylle</name>
    <dbReference type="NCBI Taxonomy" id="28697"/>
    <lineage>
        <taxon>Eukaryota</taxon>
        <taxon>Metazoa</taxon>
        <taxon>Chordata</taxon>
        <taxon>Craniata</taxon>
        <taxon>Vertebrata</taxon>
        <taxon>Euteleostomi</taxon>
        <taxon>Archelosauria</taxon>
        <taxon>Archosauria</taxon>
        <taxon>Dinosauria</taxon>
        <taxon>Saurischia</taxon>
        <taxon>Theropoda</taxon>
        <taxon>Coelurosauria</taxon>
        <taxon>Aves</taxon>
        <taxon>Neognathae</taxon>
        <taxon>Neoaves</taxon>
        <taxon>Charadriiformes</taxon>
        <taxon>Alcidae</taxon>
        <taxon>Cepphus</taxon>
    </lineage>
</organism>
<evidence type="ECO:0000256" key="5">
    <source>
        <dbReference type="ARBA" id="ARBA00022833"/>
    </source>
</evidence>
<protein>
    <submittedName>
        <fullName evidence="9">Z354C protein</fullName>
    </submittedName>
</protein>
<evidence type="ECO:0000259" key="8">
    <source>
        <dbReference type="PROSITE" id="PS50157"/>
    </source>
</evidence>
<dbReference type="PANTHER" id="PTHR23226">
    <property type="entry name" value="ZINC FINGER AND SCAN DOMAIN-CONTAINING"/>
    <property type="match status" value="1"/>
</dbReference>
<comment type="subcellular location">
    <subcellularLocation>
        <location evidence="1">Nucleus</location>
    </subcellularLocation>
</comment>
<evidence type="ECO:0000256" key="1">
    <source>
        <dbReference type="ARBA" id="ARBA00004123"/>
    </source>
</evidence>
<dbReference type="FunFam" id="3.30.160.60:FF:002343">
    <property type="entry name" value="Zinc finger protein 33A"/>
    <property type="match status" value="1"/>
</dbReference>
<keyword evidence="10" id="KW-1185">Reference proteome</keyword>
<comment type="caution">
    <text evidence="9">The sequence shown here is derived from an EMBL/GenBank/DDBJ whole genome shotgun (WGS) entry which is preliminary data.</text>
</comment>